<reference evidence="5" key="4">
    <citation type="journal article" date="2022" name="Microb. Genom.">
        <title>A global pangenome for the wheat fungal pathogen Pyrenophora tritici-repentis and prediction of effector protein structural homology.</title>
        <authorList>
            <person name="Moolhuijzen P.M."/>
            <person name="See P.T."/>
            <person name="Shi G."/>
            <person name="Powell H.R."/>
            <person name="Cockram J."/>
            <person name="Jorgensen L.N."/>
            <person name="Benslimane H."/>
            <person name="Strelkov S.E."/>
            <person name="Turner J."/>
            <person name="Liu Z."/>
            <person name="Moffat C.S."/>
        </authorList>
    </citation>
    <scope>NUCLEOTIDE SEQUENCE [LARGE SCALE GENOMIC DNA]</scope>
</reference>
<dbReference type="OMA" id="SVKTPGW"/>
<evidence type="ECO:0000313" key="4">
    <source>
        <dbReference type="Proteomes" id="UP000245464"/>
    </source>
</evidence>
<accession>A0A2W1ED56</accession>
<dbReference type="EMBL" id="NRDI02000016">
    <property type="protein sequence ID" value="KAI1510613.1"/>
    <property type="molecule type" value="Genomic_DNA"/>
</dbReference>
<feature type="compositionally biased region" description="Basic residues" evidence="1">
    <location>
        <begin position="296"/>
        <end position="305"/>
    </location>
</feature>
<reference evidence="3" key="3">
    <citation type="journal article" date="2022" name="bioRxiv">
        <title>A global pangenome for the wheat fungal pathogen Pyrenophora tritici-repentis and prediction of effector protein structural homology.</title>
        <authorList>
            <person name="Moolhuijzen P."/>
            <person name="See P.T."/>
            <person name="Shi G."/>
            <person name="Powell H.R."/>
            <person name="Cockram J."/>
            <person name="Jorgensen L.N."/>
            <person name="Benslimane H."/>
            <person name="Strelkov S.E."/>
            <person name="Turner J."/>
            <person name="Liu Z."/>
            <person name="Moffat C.S."/>
        </authorList>
    </citation>
    <scope>NUCLEOTIDE SEQUENCE</scope>
    <source>
        <strain evidence="3">86-124</strain>
    </source>
</reference>
<feature type="region of interest" description="Disordered" evidence="1">
    <location>
        <begin position="293"/>
        <end position="324"/>
    </location>
</feature>
<evidence type="ECO:0000313" key="5">
    <source>
        <dbReference type="Proteomes" id="UP000249757"/>
    </source>
</evidence>
<feature type="compositionally biased region" description="Basic and acidic residues" evidence="1">
    <location>
        <begin position="306"/>
        <end position="324"/>
    </location>
</feature>
<dbReference type="Proteomes" id="UP000249757">
    <property type="component" value="Unassembled WGS sequence"/>
</dbReference>
<keyword evidence="5" id="KW-1185">Reference proteome</keyword>
<dbReference type="EMBL" id="NQIK02000004">
    <property type="protein sequence ID" value="KAF7571455.1"/>
    <property type="molecule type" value="Genomic_DNA"/>
</dbReference>
<protein>
    <submittedName>
        <fullName evidence="2">Uncharacterized protein</fullName>
    </submittedName>
</protein>
<proteinExistence type="predicted"/>
<evidence type="ECO:0000313" key="2">
    <source>
        <dbReference type="EMBL" id="KAF7571455.1"/>
    </source>
</evidence>
<evidence type="ECO:0000313" key="3">
    <source>
        <dbReference type="EMBL" id="KAI1510613.1"/>
    </source>
</evidence>
<dbReference type="AlphaFoldDB" id="A0A2W1ED56"/>
<evidence type="ECO:0000256" key="1">
    <source>
        <dbReference type="SAM" id="MobiDB-lite"/>
    </source>
</evidence>
<organism evidence="2 4">
    <name type="scientific">Pyrenophora tritici-repentis</name>
    <dbReference type="NCBI Taxonomy" id="45151"/>
    <lineage>
        <taxon>Eukaryota</taxon>
        <taxon>Fungi</taxon>
        <taxon>Dikarya</taxon>
        <taxon>Ascomycota</taxon>
        <taxon>Pezizomycotina</taxon>
        <taxon>Dothideomycetes</taxon>
        <taxon>Pleosporomycetidae</taxon>
        <taxon>Pleosporales</taxon>
        <taxon>Pleosporineae</taxon>
        <taxon>Pleosporaceae</taxon>
        <taxon>Pyrenophora</taxon>
    </lineage>
</organism>
<name>A0A2W1ED56_9PLEO</name>
<sequence>MSSTSSREDIVATTSRGPEIALTDTREQTILEPLTPETPVNPAQTVALFRVERRLAKFELVELLKGDGFTVKKLQMVIDRFNFCNNSFVFAELGSEEEAKRLVEQWGNLTSLHKYMGGVQHIKPDFVWSRLPSETREICPTSKPRFFIPQGSTTRDALRPLEEGRRMMLSVKTPGWFPKLRVGEAREKNFEVIGRLLSKHGIEAISGHAPFYGDMQQMPRLLCMMDFETKEGAEKASLEIHDTVVEGRLTWLRPAEPAPWRVHQYAKYDPEYVAELQEKGLVTKETYEDKFVNPLPKKKKAKSKKKQAESGESKAELSETKASD</sequence>
<gene>
    <name evidence="3" type="ORF">Ptr86124_010418</name>
    <name evidence="2" type="ORF">PtrM4_089550</name>
</gene>
<reference evidence="2 4" key="1">
    <citation type="journal article" date="2018" name="BMC Genomics">
        <title>Comparative genomics of the wheat fungal pathogen Pyrenophora tritici-repentis reveals chromosomal variations and genome plasticity.</title>
        <authorList>
            <person name="Moolhuijzen P."/>
            <person name="See P.T."/>
            <person name="Hane J.K."/>
            <person name="Shi G."/>
            <person name="Liu Z."/>
            <person name="Oliver R.P."/>
            <person name="Moffat C.S."/>
        </authorList>
    </citation>
    <scope>NUCLEOTIDE SEQUENCE [LARGE SCALE GENOMIC DNA]</scope>
    <source>
        <strain evidence="2">M4</strain>
    </source>
</reference>
<comment type="caution">
    <text evidence="2">The sequence shown here is derived from an EMBL/GenBank/DDBJ whole genome shotgun (WGS) entry which is preliminary data.</text>
</comment>
<dbReference type="Proteomes" id="UP000245464">
    <property type="component" value="Chromosome 4"/>
</dbReference>
<reference evidence="3" key="2">
    <citation type="submission" date="2021-05" db="EMBL/GenBank/DDBJ databases">
        <authorList>
            <person name="Moolhuijzen P.M."/>
            <person name="Moffat C.S."/>
        </authorList>
    </citation>
    <scope>NUCLEOTIDE SEQUENCE</scope>
    <source>
        <strain evidence="3">86-124</strain>
    </source>
</reference>